<evidence type="ECO:0000313" key="5">
    <source>
        <dbReference type="EMBL" id="ALJ27178.1"/>
    </source>
</evidence>
<dbReference type="InterPro" id="IPR041286">
    <property type="entry name" value="MBG_2"/>
</dbReference>
<dbReference type="InterPro" id="IPR050909">
    <property type="entry name" value="Bact_Autotransporter_VF"/>
</dbReference>
<evidence type="ECO:0000256" key="1">
    <source>
        <dbReference type="ARBA" id="ARBA00004613"/>
    </source>
</evidence>
<evidence type="ECO:0000259" key="4">
    <source>
        <dbReference type="SMART" id="SM00912"/>
    </source>
</evidence>
<dbReference type="Pfam" id="PF05860">
    <property type="entry name" value="TPS"/>
    <property type="match status" value="1"/>
</dbReference>
<dbReference type="Gene3D" id="2.160.20.10">
    <property type="entry name" value="Single-stranded right-handed beta-helix, Pectin lyase-like"/>
    <property type="match status" value="1"/>
</dbReference>
<dbReference type="SUPFAM" id="SSF51126">
    <property type="entry name" value="Pectin lyase-like"/>
    <property type="match status" value="1"/>
</dbReference>
<dbReference type="Gene3D" id="2.160.20.110">
    <property type="match status" value="3"/>
</dbReference>
<protein>
    <submittedName>
        <fullName evidence="5">Hemagglutination activity domain protein</fullName>
    </submittedName>
</protein>
<dbReference type="PANTHER" id="PTHR12338:SF8">
    <property type="entry name" value="HEME_HEMOPEXIN-BINDING PROTEIN"/>
    <property type="match status" value="1"/>
</dbReference>
<comment type="subcellular location">
    <subcellularLocation>
        <location evidence="1">Secreted</location>
    </subcellularLocation>
</comment>
<dbReference type="PANTHER" id="PTHR12338">
    <property type="entry name" value="AUTOTRANSPORTER"/>
    <property type="match status" value="1"/>
</dbReference>
<dbReference type="InterPro" id="IPR011493">
    <property type="entry name" value="GLUG"/>
</dbReference>
<dbReference type="Proteomes" id="UP000061010">
    <property type="component" value="Chromosome"/>
</dbReference>
<dbReference type="NCBIfam" id="TIGR01901">
    <property type="entry name" value="adhes_NPXG"/>
    <property type="match status" value="1"/>
</dbReference>
<reference evidence="5 6" key="1">
    <citation type="journal article" date="2015" name="Genome Announc.">
        <title>Complete Genome Sequencing of Stenotrophomonas acidaminiphila ZAC14D2_NAIMI4_2, a Multidrug-Resistant Strain Isolated from Sediments of a Polluted River in Mexico, Uncovers New Antibiotic Resistance Genes and a Novel Class-II Lasso Peptide Biosynthesis Gene Cluster.</title>
        <authorList>
            <person name="Vinuesa P."/>
            <person name="Ochoa-Sanchez L.E."/>
        </authorList>
    </citation>
    <scope>NUCLEOTIDE SEQUENCE [LARGE SCALE GENOMIC DNA]</scope>
    <source>
        <strain evidence="5 6">ZAC14D2_NAIMI4_2</strain>
    </source>
</reference>
<gene>
    <name evidence="5" type="ORF">AOT14_07420</name>
</gene>
<dbReference type="SMART" id="SM00912">
    <property type="entry name" value="Haemagg_act"/>
    <property type="match status" value="1"/>
</dbReference>
<evidence type="ECO:0000256" key="3">
    <source>
        <dbReference type="ARBA" id="ARBA00022729"/>
    </source>
</evidence>
<dbReference type="InterPro" id="IPR011050">
    <property type="entry name" value="Pectin_lyase_fold/virulence"/>
</dbReference>
<dbReference type="InterPro" id="IPR012334">
    <property type="entry name" value="Pectin_lyas_fold"/>
</dbReference>
<evidence type="ECO:0000256" key="2">
    <source>
        <dbReference type="ARBA" id="ARBA00022525"/>
    </source>
</evidence>
<dbReference type="PATRIC" id="fig|128780.6.peg.750"/>
<dbReference type="KEGG" id="sacz:AOT14_07420"/>
<dbReference type="Gene3D" id="3.30.160.710">
    <property type="match status" value="5"/>
</dbReference>
<dbReference type="Pfam" id="PF13018">
    <property type="entry name" value="ESPR"/>
    <property type="match status" value="1"/>
</dbReference>
<dbReference type="GO" id="GO:0005576">
    <property type="term" value="C:extracellular region"/>
    <property type="evidence" value="ECO:0007669"/>
    <property type="project" value="UniProtKB-SubCell"/>
</dbReference>
<accession>A0A0S1AWQ4</accession>
<keyword evidence="2" id="KW-0964">Secreted</keyword>
<keyword evidence="6" id="KW-1185">Reference proteome</keyword>
<proteinExistence type="predicted"/>
<dbReference type="InterPro" id="IPR008638">
    <property type="entry name" value="FhaB/CdiA-like_TPS"/>
</dbReference>
<dbReference type="EMBL" id="CP012900">
    <property type="protein sequence ID" value="ALJ27178.1"/>
    <property type="molecule type" value="Genomic_DNA"/>
</dbReference>
<keyword evidence="3" id="KW-0732">Signal</keyword>
<name>A0A0S1AWQ4_9GAMM</name>
<feature type="domain" description="Filamentous haemagglutinin FhaB/tRNA nuclease CdiA-like TPS" evidence="4">
    <location>
        <begin position="60"/>
        <end position="173"/>
    </location>
</feature>
<dbReference type="Pfam" id="PF07581">
    <property type="entry name" value="Glug"/>
    <property type="match status" value="2"/>
</dbReference>
<evidence type="ECO:0000313" key="6">
    <source>
        <dbReference type="Proteomes" id="UP000061010"/>
    </source>
</evidence>
<dbReference type="Pfam" id="PF18676">
    <property type="entry name" value="MBG_2"/>
    <property type="match status" value="5"/>
</dbReference>
<dbReference type="InterPro" id="IPR024973">
    <property type="entry name" value="ESPR"/>
</dbReference>
<sequence length="2252" mass="221352">MNRIYRLVFNHALGQVQVASELGASPRAKTGATRHLPAGVRLTPLALGLLLSVGSLGVMAQSLPGGGSIVSGSGQIGAPDGNQLIINQASDKLAINWQSFNIGAGQKVTFNQPGTNSIALNRVLGVDGSVIMGQLDANGRVFLVNPNGILFGAGAQVNVGGLVASTLGISDADFIAGNYRFKGNGSNAAVINHGTLSTSAGGAIALLGGRVSNHGVIVANQGSVALAAGDAMTLDFAGNGLLNLRVDEGMVDALVENHQLIRADGGQVLLTAHAGDALLRTVVNNTGVIEARTLGEKDGRIVLLGDFDGGVVNVAGTLDASAPDGGNGGFIETSGAHVRIADDVKVTTLAEPGRGRTGEWLIDPYNVTISNAGSTGMGGFNGSANDSVLNVHTLTNALASTGVTVTTGVGGSQAGNITVDAPINWSADTTLTLNAAGSVIINKDITATGTNAGLSLVYGNGYRLGSGARVTLSGSNASLSLGGTSYTLIHDLAGLQGVGASGNYALATDLDASATRTWNGGQGFAPLQGFSGTFTGLGHAVDGLTIARGTENNVGLFQAVSGQVRDLTLSNAAITGNITVGAITGSLSGSLSGIHVTGAVLGNGSNVGGLVGQLTNGTLQGASSSASVTGLSNVGGLAGTVQNGTLADAYSTGSVTGTISNSSAFAGGLVGNVFDSATLTNTYASGRVRGYTATGGLIGGTFLSTISFANSYWDVNSTGQLSSASGGTAITSANARSQATYGGFDFANTWVMFEGDTRPMLRSEYSTTVYTPHALQLIGMNLAGNYRLGTSLDLGAALATNGNGYYSDVWGASGFKPLGSDSAAFTGGFNGQGFGLIGLAINRASTNYVGLFGYTSGATLTNVKLVGGSVTGSDGVGALVGYMTGGTLGSASASTTVSGTSTGEANTGGLVGANDGGAIADASASGNVTGAGYQVGGLVGSNFNGGSITRAHATGKVTGTNPNAGLGYVGGLVGANGYSGNGGSISQSYATGTVTAAAGPIGGFVGHNEGSITDSYATGAVIGQGSASNIGGFAGVNFVNGTISNSYSTGYVAGGSQRGGFVGYNNAGNSAISNVYWDIQTSGQALGAAGGLSTGITGRTTAQLQGSLPAGFASSIWGVGTNLYPYLQWRYSTTPHAVSGRVFSDAGSTALAGATVSAVSAGQLIGSASSGANGYYYVLGEASRFDGNGTLAYLEGGSSQGAAFSDRVGYLGIQGVDIYASAMRLLTGQGSLTATRSRYLATRGSYADSDLDFLASYDFGALTDTGHGLYLNASSASYNLDTDLGSGGLLALDGGGQFSLSGNRQLSAGGNLDVGDRLTWSDNAALTLSTSNGGNIVLGDGIGAANGSLTLSAAGSVTSNGAVNLGVLNLANGTWTQVAASLPGFSVTDFRLGPGATFVRALGGDGSAATPYRIADVYGLQGLASSSLAGSRFVLAGDIDASASALWNSGAGFLSIGSLANPFTGRLDGQGHRISGLAINRPGSTYSGLFGYNAGYVGNLNLVGGSVAGGTYAGALVGYNAASGVVERVSSDTGVTGTGNVGALVGSNAGTLSESLATGSASGGLNGGGLAGSNTSTGTIRDSYATGSAQGSAAVGGLVGFNEGSLQRVYATGNATSSVGATGGLVGSNAGTATGSFWNTTSSGLAQGVGAGNATGVSGQTSAQLSRLAPFIAAGWSIDDAGGTGTIWRMYEGHSAPLLRSFMTPLSVDVGNASKTYDGSATSSAGALVFPIGYDPSLVSGSAVYTANSANAGTYSGANLSVGGLYSSQFGYDIKTVAGTLTIGKAGLTITANNGSKSYGQTGGVNGFTASGLVNGDTVSSVALASAGTAATANVGNYTITAANADGTGLSNYDITYVNGTLTIGKAGLTITANNGSKTYGQTGGTNGFTASGLVNGDTVSSVALASAGTAATANVGDYTITAANADGTGLSNYDITYVNGTLTIGKAGLTITANNNSKTYGQTGSTNGFTASGLVNGDTVTTVDLASAGTAASANVGDYTITVANADGSGLSNYDITYVNGILTIGKAGLTITANNGGKTYGQTGGANGFTASGLVNGDTVSSVALASAGTAATANVGDYTITATSADGTGLSNYDITYVNGTLTIGKAGLTITANNASKTIGQLSALNGYTAEGLVNGDTIDAVRLFSDGSGVNAQPGSYAILASDAQGARLGNYDITYREGTLEVTGISVAQNLQVGREVAANLRTPATRPPTRSSDAALYRLTGSAIAPASDACTSLEEIRCPIRQPE</sequence>
<organism evidence="5 6">
    <name type="scientific">Stenotrophomonas acidaminiphila</name>
    <dbReference type="NCBI Taxonomy" id="128780"/>
    <lineage>
        <taxon>Bacteria</taxon>
        <taxon>Pseudomonadati</taxon>
        <taxon>Pseudomonadota</taxon>
        <taxon>Gammaproteobacteria</taxon>
        <taxon>Lysobacterales</taxon>
        <taxon>Lysobacteraceae</taxon>
        <taxon>Stenotrophomonas</taxon>
    </lineage>
</organism>